<gene>
    <name evidence="2" type="ORF">FZ040_05670</name>
</gene>
<protein>
    <submittedName>
        <fullName evidence="2">Uncharacterized protein</fullName>
    </submittedName>
</protein>
<feature type="transmembrane region" description="Helical" evidence="1">
    <location>
        <begin position="41"/>
        <end position="60"/>
    </location>
</feature>
<proteinExistence type="predicted"/>
<comment type="caution">
    <text evidence="2">The sequence shown here is derived from an EMBL/GenBank/DDBJ whole genome shotgun (WGS) entry which is preliminary data.</text>
</comment>
<dbReference type="EMBL" id="VTOY01000003">
    <property type="protein sequence ID" value="TYZ23367.1"/>
    <property type="molecule type" value="Genomic_DNA"/>
</dbReference>
<dbReference type="OrthoDB" id="1667086at2"/>
<dbReference type="Proteomes" id="UP000323646">
    <property type="component" value="Unassembled WGS sequence"/>
</dbReference>
<dbReference type="AlphaFoldDB" id="A0A5D6W5Y3"/>
<evidence type="ECO:0000313" key="3">
    <source>
        <dbReference type="Proteomes" id="UP000323646"/>
    </source>
</evidence>
<keyword evidence="1" id="KW-1133">Transmembrane helix</keyword>
<sequence length="62" mass="6837">MSDLAIKNRTADVETSGYEEHPELIQQNAEWTDLSPVEVKLCGISLGLGLILLGIFLYAFRG</sequence>
<name>A0A5D6W5Y3_9FIRM</name>
<dbReference type="RefSeq" id="WP_149171119.1">
    <property type="nucleotide sequence ID" value="NZ_VTOY01000003.1"/>
</dbReference>
<reference evidence="2 3" key="1">
    <citation type="submission" date="2019-08" db="EMBL/GenBank/DDBJ databases">
        <title>Selenomonas sp. mPRGC5 and Selenomonas sp. mPRGC8 isolated from ruminal fluid of dairy goat (Capra hircus).</title>
        <authorList>
            <person name="Poothong S."/>
            <person name="Nuengjamnong C."/>
            <person name="Tanasupawat S."/>
        </authorList>
    </citation>
    <scope>NUCLEOTIDE SEQUENCE [LARGE SCALE GENOMIC DNA]</scope>
    <source>
        <strain evidence="3">mPRGC5</strain>
    </source>
</reference>
<evidence type="ECO:0000256" key="1">
    <source>
        <dbReference type="SAM" id="Phobius"/>
    </source>
</evidence>
<organism evidence="2 3">
    <name type="scientific">Selenomonas ruminis</name>
    <dbReference type="NCBI Taxonomy" id="2593411"/>
    <lineage>
        <taxon>Bacteria</taxon>
        <taxon>Bacillati</taxon>
        <taxon>Bacillota</taxon>
        <taxon>Negativicutes</taxon>
        <taxon>Selenomonadales</taxon>
        <taxon>Selenomonadaceae</taxon>
        <taxon>Selenomonas</taxon>
    </lineage>
</organism>
<accession>A0A5D6W5Y3</accession>
<evidence type="ECO:0000313" key="2">
    <source>
        <dbReference type="EMBL" id="TYZ23367.1"/>
    </source>
</evidence>
<keyword evidence="1" id="KW-0812">Transmembrane</keyword>
<keyword evidence="3" id="KW-1185">Reference proteome</keyword>
<keyword evidence="1" id="KW-0472">Membrane</keyword>